<gene>
    <name evidence="3" type="ORF">Rmf_35220</name>
</gene>
<feature type="transmembrane region" description="Helical" evidence="2">
    <location>
        <begin position="327"/>
        <end position="347"/>
    </location>
</feature>
<keyword evidence="2" id="KW-0812">Transmembrane</keyword>
<proteinExistence type="predicted"/>
<dbReference type="EMBL" id="AP025637">
    <property type="protein sequence ID" value="BDG73593.1"/>
    <property type="molecule type" value="Genomic_DNA"/>
</dbReference>
<evidence type="ECO:0000313" key="4">
    <source>
        <dbReference type="Proteomes" id="UP000831327"/>
    </source>
</evidence>
<feature type="transmembrane region" description="Helical" evidence="2">
    <location>
        <begin position="260"/>
        <end position="277"/>
    </location>
</feature>
<keyword evidence="4" id="KW-1185">Reference proteome</keyword>
<keyword evidence="2" id="KW-1133">Transmembrane helix</keyword>
<evidence type="ECO:0000256" key="1">
    <source>
        <dbReference type="SAM" id="MobiDB-lite"/>
    </source>
</evidence>
<reference evidence="3 4" key="1">
    <citation type="journal article" date="2016" name="Microbes Environ.">
        <title>Phylogenetically diverse aerobic anoxygenic phototrophic bacteria isolated from epilithic biofilms in Tama river, Japan.</title>
        <authorList>
            <person name="Hirose S."/>
            <person name="Matsuura K."/>
            <person name="Haruta S."/>
        </authorList>
    </citation>
    <scope>NUCLEOTIDE SEQUENCE [LARGE SCALE GENOMIC DNA]</scope>
    <source>
        <strain evidence="3 4">S08</strain>
    </source>
</reference>
<feature type="transmembrane region" description="Helical" evidence="2">
    <location>
        <begin position="224"/>
        <end position="248"/>
    </location>
</feature>
<protein>
    <recommendedName>
        <fullName evidence="5">Peptidase family M50</fullName>
    </recommendedName>
</protein>
<feature type="transmembrane region" description="Helical" evidence="2">
    <location>
        <begin position="388"/>
        <end position="409"/>
    </location>
</feature>
<feature type="transmembrane region" description="Helical" evidence="2">
    <location>
        <begin position="195"/>
        <end position="212"/>
    </location>
</feature>
<sequence>MRRIDSGRDALWVFRNPATGRYFRASPRLYMLAAALDGRTPVRAALAAMPPDDKTTPEAMAEGIAGMVTAGLLLLPGARPPPPKRRGAIGMLAAVAFTRVRIGDIGRALPFLAPLLGWLFTGLGAAILAVLVGAAALSWAGRGPDLAEQFARYGDLRLHDVLVGYLIFAAAKLLHEGGHAVALQRMARAEGLRTGPIAWGVSFMFLLPAPYVDASAAWMLRSPWRRAVVGLAGVATDLLIAALAALAWAQLGPGALRDRLFDLVLICSVASLLFNLNPLVKLDGYYVVSDLAGIPNLLARAQAALARLVFGPFGLAPRPQASEAPLALYALASWLYRWTVYLGIFWLAGGMHWLLAGGVAGVVALLFLGLPLLRLGRAIPAAYGRAPARAAIFAAVVTGIVAAVFVVPLPQHVVAEGVVVRQGLALVFAPADGRIAAVAPAGDTTGAPVLRLENPETERLLTQVRAEAGALAVAARRARAAGAERVDAAAERERAVARQVAALEAERASWDVMAPAGAHWEPLRAESFGGAWVRRDDSRPLGAVLADGPAVIHVVLDQWDGPAALGVLAARPDPAIPLRLRGGTAATLQGRPAGPAMEARDSLPSPALSLSAGGQVATRRDTRGNEVPAERVFELRIAPDPAGAAALRHGARVEAWLDLPPAPLADQVWRRARQVLQRRLAV</sequence>
<feature type="transmembrane region" description="Helical" evidence="2">
    <location>
        <begin position="156"/>
        <end position="174"/>
    </location>
</feature>
<evidence type="ECO:0008006" key="5">
    <source>
        <dbReference type="Google" id="ProtNLM"/>
    </source>
</evidence>
<keyword evidence="2" id="KW-0472">Membrane</keyword>
<organism evidence="3 4">
    <name type="scientific">Roseomonas fluvialis</name>
    <dbReference type="NCBI Taxonomy" id="1750527"/>
    <lineage>
        <taxon>Bacteria</taxon>
        <taxon>Pseudomonadati</taxon>
        <taxon>Pseudomonadota</taxon>
        <taxon>Alphaproteobacteria</taxon>
        <taxon>Acetobacterales</taxon>
        <taxon>Roseomonadaceae</taxon>
        <taxon>Roseomonas</taxon>
    </lineage>
</organism>
<accession>A0ABN6P761</accession>
<dbReference type="Proteomes" id="UP000831327">
    <property type="component" value="Chromosome"/>
</dbReference>
<feature type="compositionally biased region" description="Low complexity" evidence="1">
    <location>
        <begin position="602"/>
        <end position="612"/>
    </location>
</feature>
<evidence type="ECO:0000256" key="2">
    <source>
        <dbReference type="SAM" id="Phobius"/>
    </source>
</evidence>
<dbReference type="RefSeq" id="WP_244407813.1">
    <property type="nucleotide sequence ID" value="NZ_AP025637.1"/>
</dbReference>
<evidence type="ECO:0000313" key="3">
    <source>
        <dbReference type="EMBL" id="BDG73593.1"/>
    </source>
</evidence>
<feature type="transmembrane region" description="Helical" evidence="2">
    <location>
        <begin position="111"/>
        <end position="136"/>
    </location>
</feature>
<feature type="transmembrane region" description="Helical" evidence="2">
    <location>
        <begin position="353"/>
        <end position="376"/>
    </location>
</feature>
<feature type="region of interest" description="Disordered" evidence="1">
    <location>
        <begin position="590"/>
        <end position="625"/>
    </location>
</feature>
<name>A0ABN6P761_9PROT</name>